<accession>A0RWG3</accession>
<dbReference type="EMBL" id="DP000238">
    <property type="protein sequence ID" value="ABK77680.1"/>
    <property type="molecule type" value="Genomic_DNA"/>
</dbReference>
<evidence type="ECO:0008006" key="3">
    <source>
        <dbReference type="Google" id="ProtNLM"/>
    </source>
</evidence>
<dbReference type="KEGG" id="csy:CENSYa_1049"/>
<dbReference type="EnsemblBacteria" id="ABK77680">
    <property type="protein sequence ID" value="ABK77680"/>
    <property type="gene ID" value="CENSYa_1049"/>
</dbReference>
<gene>
    <name evidence="1" type="ordered locus">CENSYa_1049</name>
</gene>
<dbReference type="STRING" id="414004.CENSYa_1049"/>
<dbReference type="InterPro" id="IPR014942">
    <property type="entry name" value="AbiEii"/>
</dbReference>
<evidence type="ECO:0000313" key="1">
    <source>
        <dbReference type="EMBL" id="ABK77680.1"/>
    </source>
</evidence>
<proteinExistence type="predicted"/>
<dbReference type="HOGENOM" id="CLU_2802026_0_0_2"/>
<name>A0RWG3_CENSY</name>
<dbReference type="AlphaFoldDB" id="A0RWG3"/>
<organism evidence="1 2">
    <name type="scientific">Cenarchaeum symbiosum (strain A)</name>
    <dbReference type="NCBI Taxonomy" id="414004"/>
    <lineage>
        <taxon>Archaea</taxon>
        <taxon>Nitrososphaerota</taxon>
        <taxon>Candidatus Cenarchaeales</taxon>
        <taxon>Candidatus Cenarchaeaceae</taxon>
        <taxon>Candidatus Cenarchaeum</taxon>
    </lineage>
</organism>
<dbReference type="Proteomes" id="UP000000758">
    <property type="component" value="Chromosome"/>
</dbReference>
<evidence type="ECO:0000313" key="2">
    <source>
        <dbReference type="Proteomes" id="UP000000758"/>
    </source>
</evidence>
<protein>
    <recommendedName>
        <fullName evidence="3">Nucleotidyl transferase AbiEii/AbiGii toxin family protein</fullName>
    </recommendedName>
</protein>
<reference evidence="1 2" key="1">
    <citation type="journal article" date="2006" name="Proc. Natl. Acad. Sci. U.S.A.">
        <title>Genomic analysis of the uncultivated marine crenarchaeote Cenarchaeum symbiosum.</title>
        <authorList>
            <person name="Hallam S.J."/>
            <person name="Konstantinidis K.T."/>
            <person name="Putnam N."/>
            <person name="Schleper C."/>
            <person name="Watanabe Y."/>
            <person name="Sugahara J."/>
            <person name="Preston C."/>
            <person name="de la Torre J."/>
            <person name="Richardson P.M."/>
            <person name="DeLong E.F."/>
        </authorList>
    </citation>
    <scope>NUCLEOTIDE SEQUENCE [LARGE SCALE GENOMIC DNA]</scope>
    <source>
        <strain evidence="2">A</strain>
    </source>
</reference>
<dbReference type="Pfam" id="PF08843">
    <property type="entry name" value="AbiEii"/>
    <property type="match status" value="1"/>
</dbReference>
<dbReference type="Gene3D" id="3.10.450.620">
    <property type="entry name" value="JHP933, nucleotidyltransferase-like core domain"/>
    <property type="match status" value="1"/>
</dbReference>
<keyword evidence="2" id="KW-1185">Reference proteome</keyword>
<sequence length="67" mass="7584">MSEPSSLSPKNRIPRGTVEMYYAPASLLSCIVDFPSIEKIVFKGGTSVKKTFFRDFRYSKDLDFNGL</sequence>